<comment type="subcellular location">
    <subcellularLocation>
        <location evidence="1">Membrane</location>
        <topology evidence="1">Multi-pass membrane protein</topology>
    </subcellularLocation>
</comment>
<evidence type="ECO:0000256" key="1">
    <source>
        <dbReference type="ARBA" id="ARBA00004141"/>
    </source>
</evidence>
<dbReference type="STRING" id="451379.A0A0N5AQX8"/>
<evidence type="ECO:0000256" key="4">
    <source>
        <dbReference type="ARBA" id="ARBA00023136"/>
    </source>
</evidence>
<sequence>MTSAKVVFLRVRQLHETLLADTDFNFTKAAFTIWQHSLLLDGEIVSHFWEWTDLSSYLMALTVFTVISSILTAIFIKSAIYIEVLGIAALLTEAVLGLPQLIRNCSRHSTKGMSVSMVLMWTIGDIGKLAYFLILEQPPQFWMCAILQVI</sequence>
<dbReference type="GO" id="GO:0005768">
    <property type="term" value="C:endosome"/>
    <property type="evidence" value="ECO:0007669"/>
    <property type="project" value="TreeGrafter"/>
</dbReference>
<evidence type="ECO:0000313" key="6">
    <source>
        <dbReference type="Proteomes" id="UP000046393"/>
    </source>
</evidence>
<reference evidence="7" key="1">
    <citation type="submission" date="2017-02" db="UniProtKB">
        <authorList>
            <consortium name="WormBaseParasite"/>
        </authorList>
    </citation>
    <scope>IDENTIFICATION</scope>
</reference>
<dbReference type="PANTHER" id="PTHR14856">
    <property type="entry name" value="PQ-LOOP REPEAT-CONTAINING PROTEIN 1-LIKE PROTEIN"/>
    <property type="match status" value="1"/>
</dbReference>
<protein>
    <submittedName>
        <fullName evidence="7">Transmembrane protein</fullName>
    </submittedName>
</protein>
<dbReference type="GO" id="GO:0045332">
    <property type="term" value="P:phospholipid translocation"/>
    <property type="evidence" value="ECO:0007669"/>
    <property type="project" value="TreeGrafter"/>
</dbReference>
<feature type="transmembrane region" description="Helical" evidence="5">
    <location>
        <begin position="82"/>
        <end position="102"/>
    </location>
</feature>
<name>A0A0N5AQX8_9BILA</name>
<dbReference type="AlphaFoldDB" id="A0A0N5AQX8"/>
<dbReference type="GO" id="GO:0016020">
    <property type="term" value="C:membrane"/>
    <property type="evidence" value="ECO:0007669"/>
    <property type="project" value="UniProtKB-SubCell"/>
</dbReference>
<keyword evidence="3 5" id="KW-1133">Transmembrane helix</keyword>
<evidence type="ECO:0000313" key="7">
    <source>
        <dbReference type="WBParaSite" id="SMUV_0000710501-mRNA-1"/>
    </source>
</evidence>
<dbReference type="InterPro" id="IPR052241">
    <property type="entry name" value="SLC66/Scramblase_ANY1"/>
</dbReference>
<dbReference type="GO" id="GO:0042147">
    <property type="term" value="P:retrograde transport, endosome to Golgi"/>
    <property type="evidence" value="ECO:0007669"/>
    <property type="project" value="TreeGrafter"/>
</dbReference>
<feature type="transmembrane region" description="Helical" evidence="5">
    <location>
        <begin position="114"/>
        <end position="134"/>
    </location>
</feature>
<keyword evidence="6" id="KW-1185">Reference proteome</keyword>
<dbReference type="GO" id="GO:0005829">
    <property type="term" value="C:cytosol"/>
    <property type="evidence" value="ECO:0007669"/>
    <property type="project" value="GOC"/>
</dbReference>
<dbReference type="WBParaSite" id="SMUV_0000710501-mRNA-1">
    <property type="protein sequence ID" value="SMUV_0000710501-mRNA-1"/>
    <property type="gene ID" value="SMUV_0000710501"/>
</dbReference>
<dbReference type="Proteomes" id="UP000046393">
    <property type="component" value="Unplaced"/>
</dbReference>
<proteinExistence type="predicted"/>
<keyword evidence="4 5" id="KW-0472">Membrane</keyword>
<evidence type="ECO:0000256" key="5">
    <source>
        <dbReference type="SAM" id="Phobius"/>
    </source>
</evidence>
<evidence type="ECO:0000256" key="3">
    <source>
        <dbReference type="ARBA" id="ARBA00022989"/>
    </source>
</evidence>
<accession>A0A0N5AQX8</accession>
<dbReference type="Gene3D" id="1.20.1280.290">
    <property type="match status" value="1"/>
</dbReference>
<evidence type="ECO:0000256" key="2">
    <source>
        <dbReference type="ARBA" id="ARBA00022692"/>
    </source>
</evidence>
<keyword evidence="2 5" id="KW-0812">Transmembrane</keyword>
<dbReference type="Pfam" id="PF04193">
    <property type="entry name" value="PQ-loop"/>
    <property type="match status" value="1"/>
</dbReference>
<dbReference type="InterPro" id="IPR006603">
    <property type="entry name" value="PQ-loop_rpt"/>
</dbReference>
<feature type="transmembrane region" description="Helical" evidence="5">
    <location>
        <begin position="57"/>
        <end position="76"/>
    </location>
</feature>
<organism evidence="6 7">
    <name type="scientific">Syphacia muris</name>
    <dbReference type="NCBI Taxonomy" id="451379"/>
    <lineage>
        <taxon>Eukaryota</taxon>
        <taxon>Metazoa</taxon>
        <taxon>Ecdysozoa</taxon>
        <taxon>Nematoda</taxon>
        <taxon>Chromadorea</taxon>
        <taxon>Rhabditida</taxon>
        <taxon>Spirurina</taxon>
        <taxon>Oxyuridomorpha</taxon>
        <taxon>Oxyuroidea</taxon>
        <taxon>Oxyuridae</taxon>
        <taxon>Syphacia</taxon>
    </lineage>
</organism>
<dbReference type="SMART" id="SM00679">
    <property type="entry name" value="CTNS"/>
    <property type="match status" value="1"/>
</dbReference>
<dbReference type="GO" id="GO:0005802">
    <property type="term" value="C:trans-Golgi network"/>
    <property type="evidence" value="ECO:0007669"/>
    <property type="project" value="TreeGrafter"/>
</dbReference>
<dbReference type="PANTHER" id="PTHR14856:SF9">
    <property type="entry name" value="PQ-LOOP REPEAT-CONTAINING PROTEIN 1"/>
    <property type="match status" value="1"/>
</dbReference>